<dbReference type="InterPro" id="IPR025491">
    <property type="entry name" value="DUF4382"/>
</dbReference>
<dbReference type="SUPFAM" id="SSF49452">
    <property type="entry name" value="Starch-binding domain-like"/>
    <property type="match status" value="1"/>
</dbReference>
<protein>
    <submittedName>
        <fullName evidence="2">DUF4382 domain-containing protein</fullName>
    </submittedName>
</protein>
<gene>
    <name evidence="2" type="ORF">E6K80_00110</name>
</gene>
<reference evidence="2 3" key="1">
    <citation type="journal article" date="2019" name="Nat. Microbiol.">
        <title>Mediterranean grassland soil C-N compound turnover is dependent on rainfall and depth, and is mediated by genomically divergent microorganisms.</title>
        <authorList>
            <person name="Diamond S."/>
            <person name="Andeer P.F."/>
            <person name="Li Z."/>
            <person name="Crits-Christoph A."/>
            <person name="Burstein D."/>
            <person name="Anantharaman K."/>
            <person name="Lane K.R."/>
            <person name="Thomas B.C."/>
            <person name="Pan C."/>
            <person name="Northen T.R."/>
            <person name="Banfield J.F."/>
        </authorList>
    </citation>
    <scope>NUCLEOTIDE SEQUENCE [LARGE SCALE GENOMIC DNA]</scope>
    <source>
        <strain evidence="2">WS_10</strain>
    </source>
</reference>
<evidence type="ECO:0000313" key="3">
    <source>
        <dbReference type="Proteomes" id="UP000319836"/>
    </source>
</evidence>
<dbReference type="EMBL" id="VBPA01000004">
    <property type="protein sequence ID" value="TMQ73441.1"/>
    <property type="molecule type" value="Genomic_DNA"/>
</dbReference>
<comment type="caution">
    <text evidence="2">The sequence shown here is derived from an EMBL/GenBank/DDBJ whole genome shotgun (WGS) entry which is preliminary data.</text>
</comment>
<dbReference type="Pfam" id="PF14321">
    <property type="entry name" value="DUF4382"/>
    <property type="match status" value="1"/>
</dbReference>
<proteinExistence type="predicted"/>
<evidence type="ECO:0000259" key="1">
    <source>
        <dbReference type="Pfam" id="PF14321"/>
    </source>
</evidence>
<evidence type="ECO:0000313" key="2">
    <source>
        <dbReference type="EMBL" id="TMQ73441.1"/>
    </source>
</evidence>
<accession>A0A538UC10</accession>
<sequence length="332" mass="34631">MPGEIRAELIARWKRRSVSWQGLSFERGHSPSSCIVRPPSKGEPAVKHHIAVTLAAALCLAWVAGCSTDHTSLNRAGVGRLTVHLTDAPGDFDAVNIVVTSVSVHHDGAVEGWEDLSLQAGTFDLLQLQNGVLTTLALGNLPAGHYDQLRLVLGDGSNVVVNGVTYPLTVPSGMSSGLKLIGSFDVVEGETRELTLDFDAAHSIHHIGNGKYMLRPVVRLIMGGVVTPPTDTTGSITGRTLPQGVAATIYAIQGSDTLRSTTNDATGAFTLTPLLAGSYNVAIDADTSYRDTTLTGVSVTAGQVTALGDIQLQKVSGALVGTGRLAAGTGRH</sequence>
<dbReference type="Gene3D" id="2.60.40.1120">
    <property type="entry name" value="Carboxypeptidase-like, regulatory domain"/>
    <property type="match status" value="1"/>
</dbReference>
<dbReference type="GO" id="GO:0030246">
    <property type="term" value="F:carbohydrate binding"/>
    <property type="evidence" value="ECO:0007669"/>
    <property type="project" value="InterPro"/>
</dbReference>
<dbReference type="Proteomes" id="UP000319836">
    <property type="component" value="Unassembled WGS sequence"/>
</dbReference>
<dbReference type="AlphaFoldDB" id="A0A538UC10"/>
<dbReference type="InterPro" id="IPR013784">
    <property type="entry name" value="Carb-bd-like_fold"/>
</dbReference>
<organism evidence="2 3">
    <name type="scientific">Eiseniibacteriota bacterium</name>
    <dbReference type="NCBI Taxonomy" id="2212470"/>
    <lineage>
        <taxon>Bacteria</taxon>
        <taxon>Candidatus Eiseniibacteriota</taxon>
    </lineage>
</organism>
<name>A0A538UC10_UNCEI</name>
<feature type="domain" description="DUF4382" evidence="1">
    <location>
        <begin position="79"/>
        <end position="216"/>
    </location>
</feature>